<sequence length="589" mass="62869">MPQVVGQPMPSKLEDGGADMQAVPRVKVKEMAGEKWKAAEVHEVPYNNMKIVFPGFPSQGSSVKLTILKVTLAALDQTIAAVALPTIVGDIGGQSGYSWVGTSYLLASACMAPLYGKLSDILGRKPVYFSAIFMFFLGSALCGAAKSFIWLVLARGVQGLGGGGLTQVSMTIISDITPLEQRGKYLGIIGAVWGMASVIGPLVGGALTDHVSWRWCFWINLPICGFSTAVLVVFLHLNPTPRKPILQIIREFDFSGLALIIGGTACILVGLTTGDKGWARPAPLTLIPLGVISLILSGLNEVWTKRSPIMSPRLFRTRTTAGVLISTFLHGMAFLSVSYYIPVYFQVLGASATLAGVKTMAYSVLTSFVAAVLGVLVRRLGYRVIIWGSWTFTVLGMGLLTILDSKTSVAVQEILLAIVSLGLGGLFQIPLIALQAAMPLSEMATSTAVYNLLRLLGGTVGISIGGAVYSSEVERRLAGIPGYHPATGFQLTNDVRGLVNIQPPETRDAVLHAYARSLSTIWIVITPMVAFGLLCVLPMREYSLQRKVVQSGTHQPATHDVKTPSVQTVVEEPESLGAGGVQEKEKDVQ</sequence>
<feature type="transmembrane region" description="Helical" evidence="6">
    <location>
        <begin position="185"/>
        <end position="206"/>
    </location>
</feature>
<comment type="subcellular location">
    <subcellularLocation>
        <location evidence="1">Membrane</location>
        <topology evidence="1">Multi-pass membrane protein</topology>
    </subcellularLocation>
</comment>
<feature type="transmembrane region" description="Helical" evidence="6">
    <location>
        <begin position="212"/>
        <end position="234"/>
    </location>
</feature>
<keyword evidence="9" id="KW-1185">Reference proteome</keyword>
<evidence type="ECO:0000256" key="1">
    <source>
        <dbReference type="ARBA" id="ARBA00004141"/>
    </source>
</evidence>
<evidence type="ECO:0000313" key="9">
    <source>
        <dbReference type="Proteomes" id="UP001556367"/>
    </source>
</evidence>
<dbReference type="PROSITE" id="PS50850">
    <property type="entry name" value="MFS"/>
    <property type="match status" value="1"/>
</dbReference>
<feature type="transmembrane region" description="Helical" evidence="6">
    <location>
        <begin position="414"/>
        <end position="437"/>
    </location>
</feature>
<feature type="domain" description="Major facilitator superfamily (MFS) profile" evidence="7">
    <location>
        <begin position="62"/>
        <end position="544"/>
    </location>
</feature>
<dbReference type="InterPro" id="IPR036259">
    <property type="entry name" value="MFS_trans_sf"/>
</dbReference>
<dbReference type="InterPro" id="IPR020846">
    <property type="entry name" value="MFS_dom"/>
</dbReference>
<feature type="region of interest" description="Disordered" evidence="5">
    <location>
        <begin position="553"/>
        <end position="589"/>
    </location>
</feature>
<comment type="caution">
    <text evidence="8">The sequence shown here is derived from an EMBL/GenBank/DDBJ whole genome shotgun (WGS) entry which is preliminary data.</text>
</comment>
<dbReference type="CDD" id="cd17502">
    <property type="entry name" value="MFS_Azr1_MDR_like"/>
    <property type="match status" value="1"/>
</dbReference>
<gene>
    <name evidence="8" type="ORF">HGRIS_010782</name>
</gene>
<feature type="transmembrane region" description="Helical" evidence="6">
    <location>
        <begin position="513"/>
        <end position="537"/>
    </location>
</feature>
<organism evidence="8 9">
    <name type="scientific">Hohenbuehelia grisea</name>
    <dbReference type="NCBI Taxonomy" id="104357"/>
    <lineage>
        <taxon>Eukaryota</taxon>
        <taxon>Fungi</taxon>
        <taxon>Dikarya</taxon>
        <taxon>Basidiomycota</taxon>
        <taxon>Agaricomycotina</taxon>
        <taxon>Agaricomycetes</taxon>
        <taxon>Agaricomycetidae</taxon>
        <taxon>Agaricales</taxon>
        <taxon>Pleurotineae</taxon>
        <taxon>Pleurotaceae</taxon>
        <taxon>Hohenbuehelia</taxon>
    </lineage>
</organism>
<accession>A0ABR3IXR8</accession>
<dbReference type="PANTHER" id="PTHR23501:SF102">
    <property type="entry name" value="DRUG TRANSPORTER, PUTATIVE (AFU_ORTHOLOGUE AFUA_3G08530)-RELATED"/>
    <property type="match status" value="1"/>
</dbReference>
<keyword evidence="2 6" id="KW-0812">Transmembrane</keyword>
<feature type="transmembrane region" description="Helical" evidence="6">
    <location>
        <begin position="254"/>
        <end position="272"/>
    </location>
</feature>
<protein>
    <recommendedName>
        <fullName evidence="7">Major facilitator superfamily (MFS) profile domain-containing protein</fullName>
    </recommendedName>
</protein>
<evidence type="ECO:0000256" key="2">
    <source>
        <dbReference type="ARBA" id="ARBA00022692"/>
    </source>
</evidence>
<evidence type="ECO:0000259" key="7">
    <source>
        <dbReference type="PROSITE" id="PS50850"/>
    </source>
</evidence>
<keyword evidence="3 6" id="KW-1133">Transmembrane helix</keyword>
<keyword evidence="4 6" id="KW-0472">Membrane</keyword>
<feature type="transmembrane region" description="Helical" evidence="6">
    <location>
        <begin position="127"/>
        <end position="150"/>
    </location>
</feature>
<dbReference type="InterPro" id="IPR001958">
    <property type="entry name" value="Tet-R_TetA/multi-R_MdtG-like"/>
</dbReference>
<evidence type="ECO:0000313" key="8">
    <source>
        <dbReference type="EMBL" id="KAL0948170.1"/>
    </source>
</evidence>
<feature type="transmembrane region" description="Helical" evidence="6">
    <location>
        <begin position="384"/>
        <end position="402"/>
    </location>
</feature>
<dbReference type="Gene3D" id="1.20.1250.20">
    <property type="entry name" value="MFS general substrate transporter like domains"/>
    <property type="match status" value="1"/>
</dbReference>
<feature type="transmembrane region" description="Helical" evidence="6">
    <location>
        <begin position="360"/>
        <end position="377"/>
    </location>
</feature>
<feature type="transmembrane region" description="Helical" evidence="6">
    <location>
        <begin position="278"/>
        <end position="299"/>
    </location>
</feature>
<dbReference type="SUPFAM" id="SSF103473">
    <property type="entry name" value="MFS general substrate transporter"/>
    <property type="match status" value="1"/>
</dbReference>
<proteinExistence type="predicted"/>
<name>A0ABR3IXR8_9AGAR</name>
<dbReference type="Gene3D" id="1.20.1720.10">
    <property type="entry name" value="Multidrug resistance protein D"/>
    <property type="match status" value="1"/>
</dbReference>
<dbReference type="PRINTS" id="PR01035">
    <property type="entry name" value="TCRTETA"/>
</dbReference>
<evidence type="ECO:0000256" key="6">
    <source>
        <dbReference type="SAM" id="Phobius"/>
    </source>
</evidence>
<evidence type="ECO:0000256" key="4">
    <source>
        <dbReference type="ARBA" id="ARBA00023136"/>
    </source>
</evidence>
<dbReference type="EMBL" id="JASNQZ010000014">
    <property type="protein sequence ID" value="KAL0948170.1"/>
    <property type="molecule type" value="Genomic_DNA"/>
</dbReference>
<reference evidence="9" key="1">
    <citation type="submission" date="2024-06" db="EMBL/GenBank/DDBJ databases">
        <title>Multi-omics analyses provide insights into the biosynthesis of the anticancer antibiotic pleurotin in Hohenbuehelia grisea.</title>
        <authorList>
            <person name="Weaver J.A."/>
            <person name="Alberti F."/>
        </authorList>
    </citation>
    <scope>NUCLEOTIDE SEQUENCE [LARGE SCALE GENOMIC DNA]</scope>
    <source>
        <strain evidence="9">T-177</strain>
    </source>
</reference>
<feature type="transmembrane region" description="Helical" evidence="6">
    <location>
        <begin position="320"/>
        <end position="340"/>
    </location>
</feature>
<evidence type="ECO:0000256" key="3">
    <source>
        <dbReference type="ARBA" id="ARBA00022989"/>
    </source>
</evidence>
<dbReference type="PANTHER" id="PTHR23501">
    <property type="entry name" value="MAJOR FACILITATOR SUPERFAMILY"/>
    <property type="match status" value="1"/>
</dbReference>
<dbReference type="InterPro" id="IPR011701">
    <property type="entry name" value="MFS"/>
</dbReference>
<feature type="transmembrane region" description="Helical" evidence="6">
    <location>
        <begin position="449"/>
        <end position="469"/>
    </location>
</feature>
<evidence type="ECO:0000256" key="5">
    <source>
        <dbReference type="SAM" id="MobiDB-lite"/>
    </source>
</evidence>
<dbReference type="Proteomes" id="UP001556367">
    <property type="component" value="Unassembled WGS sequence"/>
</dbReference>
<dbReference type="Pfam" id="PF07690">
    <property type="entry name" value="MFS_1"/>
    <property type="match status" value="1"/>
</dbReference>